<organism evidence="1 2">
    <name type="scientific">Cordylochernes scorpioides</name>
    <dbReference type="NCBI Taxonomy" id="51811"/>
    <lineage>
        <taxon>Eukaryota</taxon>
        <taxon>Metazoa</taxon>
        <taxon>Ecdysozoa</taxon>
        <taxon>Arthropoda</taxon>
        <taxon>Chelicerata</taxon>
        <taxon>Arachnida</taxon>
        <taxon>Pseudoscorpiones</taxon>
        <taxon>Cheliferoidea</taxon>
        <taxon>Chernetidae</taxon>
        <taxon>Cordylochernes</taxon>
    </lineage>
</organism>
<evidence type="ECO:0000313" key="2">
    <source>
        <dbReference type="Proteomes" id="UP001235939"/>
    </source>
</evidence>
<dbReference type="PANTHER" id="PTHR46170:SF1">
    <property type="entry name" value="GATOR COMPLEX PROTEIN WDR59"/>
    <property type="match status" value="1"/>
</dbReference>
<dbReference type="EMBL" id="CP092885">
    <property type="protein sequence ID" value="UYV83741.1"/>
    <property type="molecule type" value="Genomic_DNA"/>
</dbReference>
<dbReference type="InterPro" id="IPR049567">
    <property type="entry name" value="WDR59-like"/>
</dbReference>
<proteinExistence type="predicted"/>
<keyword evidence="2" id="KW-1185">Reference proteome</keyword>
<name>A0ABY6LR91_9ARAC</name>
<accession>A0ABY6LR91</accession>
<sequence>MSLLPLPHLCPADVAVWQPGGSPYHTVVPADTSLDGWNIVSNLRRNRSNSWSDVLDDNNRPTDALDPKTIEDETYFNDIRYLDPSKNYLYDYYKKSYAEILYRWGLLEQRAQVLKHCTVIPEKTKCIGTAVSFGA</sequence>
<dbReference type="Proteomes" id="UP001235939">
    <property type="component" value="Chromosome 23"/>
</dbReference>
<dbReference type="PANTHER" id="PTHR46170">
    <property type="entry name" value="GATOR COMPLEX PROTEIN WDR59"/>
    <property type="match status" value="1"/>
</dbReference>
<evidence type="ECO:0000313" key="1">
    <source>
        <dbReference type="EMBL" id="UYV83741.1"/>
    </source>
</evidence>
<gene>
    <name evidence="1" type="ORF">LAZ67_23002409</name>
</gene>
<reference evidence="1 2" key="1">
    <citation type="submission" date="2022-03" db="EMBL/GenBank/DDBJ databases">
        <title>A chromosomal length assembly of Cordylochernes scorpioides.</title>
        <authorList>
            <person name="Zeh D."/>
            <person name="Zeh J."/>
        </authorList>
    </citation>
    <scope>NUCLEOTIDE SEQUENCE [LARGE SCALE GENOMIC DNA]</scope>
    <source>
        <strain evidence="1">IN4F17</strain>
        <tissue evidence="1">Whole Body</tissue>
    </source>
</reference>
<protein>
    <submittedName>
        <fullName evidence="1">WDR59</fullName>
    </submittedName>
</protein>